<organism evidence="2 3">
    <name type="scientific">Fusarium oxysporum f. sp. lycopersici (strain 4287 / CBS 123668 / FGSC 9935 / NRRL 34936)</name>
    <name type="common">Fusarium vascular wilt of tomato</name>
    <dbReference type="NCBI Taxonomy" id="426428"/>
    <lineage>
        <taxon>Eukaryota</taxon>
        <taxon>Fungi</taxon>
        <taxon>Dikarya</taxon>
        <taxon>Ascomycota</taxon>
        <taxon>Pezizomycotina</taxon>
        <taxon>Sordariomycetes</taxon>
        <taxon>Hypocreomycetidae</taxon>
        <taxon>Hypocreales</taxon>
        <taxon>Nectriaceae</taxon>
        <taxon>Fusarium</taxon>
        <taxon>Fusarium oxysporum species complex</taxon>
    </lineage>
</organism>
<dbReference type="EMBL" id="DS231700">
    <property type="protein sequence ID" value="KNB02878.1"/>
    <property type="molecule type" value="Genomic_DNA"/>
</dbReference>
<sequence>MADTETLIGATNRNRGASGSTPEKEIFSAAHLCRYQTNIGGTVLL</sequence>
<feature type="compositionally biased region" description="Polar residues" evidence="1">
    <location>
        <begin position="9"/>
        <end position="21"/>
    </location>
</feature>
<reference evidence="2" key="2">
    <citation type="journal article" date="2010" name="Nature">
        <title>Comparative genomics reveals mobile pathogenicity chromosomes in Fusarium.</title>
        <authorList>
            <person name="Ma L.J."/>
            <person name="van der Does H.C."/>
            <person name="Borkovich K.A."/>
            <person name="Coleman J.J."/>
            <person name="Daboussi M.J."/>
            <person name="Di Pietro A."/>
            <person name="Dufresne M."/>
            <person name="Freitag M."/>
            <person name="Grabherr M."/>
            <person name="Henrissat B."/>
            <person name="Houterman P.M."/>
            <person name="Kang S."/>
            <person name="Shim W.B."/>
            <person name="Woloshuk C."/>
            <person name="Xie X."/>
            <person name="Xu J.R."/>
            <person name="Antoniw J."/>
            <person name="Baker S.E."/>
            <person name="Bluhm B.H."/>
            <person name="Breakspear A."/>
            <person name="Brown D.W."/>
            <person name="Butchko R.A."/>
            <person name="Chapman S."/>
            <person name="Coulson R."/>
            <person name="Coutinho P.M."/>
            <person name="Danchin E.G."/>
            <person name="Diener A."/>
            <person name="Gale L.R."/>
            <person name="Gardiner D.M."/>
            <person name="Goff S."/>
            <person name="Hammond-Kosack K.E."/>
            <person name="Hilburn K."/>
            <person name="Hua-Van A."/>
            <person name="Jonkers W."/>
            <person name="Kazan K."/>
            <person name="Kodira C.D."/>
            <person name="Koehrsen M."/>
            <person name="Kumar L."/>
            <person name="Lee Y.H."/>
            <person name="Li L."/>
            <person name="Manners J.M."/>
            <person name="Miranda-Saavedra D."/>
            <person name="Mukherjee M."/>
            <person name="Park G."/>
            <person name="Park J."/>
            <person name="Park S.Y."/>
            <person name="Proctor R.H."/>
            <person name="Regev A."/>
            <person name="Ruiz-Roldan M.C."/>
            <person name="Sain D."/>
            <person name="Sakthikumar S."/>
            <person name="Sykes S."/>
            <person name="Schwartz D.C."/>
            <person name="Turgeon B.G."/>
            <person name="Wapinski I."/>
            <person name="Yoder O."/>
            <person name="Young S."/>
            <person name="Zeng Q."/>
            <person name="Zhou S."/>
            <person name="Galagan J."/>
            <person name="Cuomo C.A."/>
            <person name="Kistler H.C."/>
            <person name="Rep M."/>
        </authorList>
    </citation>
    <scope>NUCLEOTIDE SEQUENCE [LARGE SCALE GENOMIC DNA]</scope>
    <source>
        <strain evidence="2">4287</strain>
    </source>
</reference>
<feature type="region of interest" description="Disordered" evidence="1">
    <location>
        <begin position="1"/>
        <end position="22"/>
    </location>
</feature>
<gene>
    <name evidence="2" type="ORF">FOXG_19076</name>
</gene>
<reference evidence="2" key="1">
    <citation type="submission" date="2007-04" db="EMBL/GenBank/DDBJ databases">
        <authorList>
            <consortium name="The Broad Institute Genome Sequencing Platform"/>
            <person name="Birren B."/>
            <person name="Lander E."/>
            <person name="Galagan J."/>
            <person name="Nusbaum C."/>
            <person name="Devon K."/>
            <person name="Ma L.-J."/>
            <person name="Jaffe D."/>
            <person name="Butler J."/>
            <person name="Alvarez P."/>
            <person name="Gnerre S."/>
            <person name="Grabherr M."/>
            <person name="Kleber M."/>
            <person name="Mauceli E."/>
            <person name="Brockman W."/>
            <person name="MacCallum I.A."/>
            <person name="Young S."/>
            <person name="LaButti K."/>
            <person name="DeCaprio D."/>
            <person name="Crawford M."/>
            <person name="Koehrsen M."/>
            <person name="Engels R."/>
            <person name="Montgomery P."/>
            <person name="Pearson M."/>
            <person name="Howarth C."/>
            <person name="Larson L."/>
            <person name="White J."/>
            <person name="O'Leary S."/>
            <person name="Kodira C."/>
            <person name="Zeng Q."/>
            <person name="Yandava C."/>
            <person name="Alvarado L."/>
            <person name="Kistler C."/>
            <person name="Shim W.-B."/>
            <person name="Kang S."/>
            <person name="Woloshuk C."/>
        </authorList>
    </citation>
    <scope>NUCLEOTIDE SEQUENCE</scope>
    <source>
        <strain evidence="2">4287</strain>
    </source>
</reference>
<dbReference type="RefSeq" id="XP_018240923.1">
    <property type="nucleotide sequence ID" value="XM_018399257.1"/>
</dbReference>
<dbReference type="KEGG" id="fox:FOXG_19076"/>
<evidence type="ECO:0000313" key="3">
    <source>
        <dbReference type="Proteomes" id="UP000009097"/>
    </source>
</evidence>
<proteinExistence type="predicted"/>
<evidence type="ECO:0000256" key="1">
    <source>
        <dbReference type="SAM" id="MobiDB-lite"/>
    </source>
</evidence>
<dbReference type="Proteomes" id="UP000009097">
    <property type="component" value="Unassembled WGS sequence"/>
</dbReference>
<dbReference type="GeneID" id="28959782"/>
<dbReference type="VEuPathDB" id="FungiDB:FOXG_19076"/>
<evidence type="ECO:0000313" key="2">
    <source>
        <dbReference type="EMBL" id="KNB02878.1"/>
    </source>
</evidence>
<protein>
    <submittedName>
        <fullName evidence="2">Uncharacterized protein</fullName>
    </submittedName>
</protein>
<dbReference type="AlphaFoldDB" id="A0A0J9UVI1"/>
<accession>A0A0J9UVI1</accession>
<name>A0A0J9UVI1_FUSO4</name>